<dbReference type="STRING" id="691883.A0A058Z5N8"/>
<dbReference type="Gene3D" id="3.40.50.1820">
    <property type="entry name" value="alpha/beta hydrolase"/>
    <property type="match status" value="1"/>
</dbReference>
<dbReference type="PROSITE" id="PS01174">
    <property type="entry name" value="LIPASE_GDXG_SER"/>
    <property type="match status" value="1"/>
</dbReference>
<feature type="active site" evidence="3">
    <location>
        <position position="672"/>
    </location>
</feature>
<dbReference type="EMBL" id="KB932206">
    <property type="protein sequence ID" value="KCV69594.1"/>
    <property type="molecule type" value="Genomic_DNA"/>
</dbReference>
<feature type="region of interest" description="Disordered" evidence="5">
    <location>
        <begin position="218"/>
        <end position="247"/>
    </location>
</feature>
<feature type="transmembrane region" description="Helical" evidence="6">
    <location>
        <begin position="90"/>
        <end position="109"/>
    </location>
</feature>
<evidence type="ECO:0000259" key="7">
    <source>
        <dbReference type="Pfam" id="PF07859"/>
    </source>
</evidence>
<sequence>MRGVSLYRIFGAGIGAGIVSLGVVLHVASTHTVRELLQPDRLLAMTTGVLAFAQACFSFFLVTTLTPYAVTFGKIILYSYPPYVMESSPVLWVFLGLYIMGLVGAAGWWHLAETAFGPVASLTLLSPVTVRLARLTAESLASRPASWPGVARQFLAGAGHWIWYRWLSSRGAQLVAIWLVANVAATAYITVANLRSVRPLRLSQMRWKLVERRARSTRVTATPLSGPTPDLRSAEAGGAASRSPAGRGTASAGSCCSFGIVNEAACAGPNSGHLGPLDEGEDHLAASQPGQQHHQCGNMSCLGRLHGAARPLTAAEERLEEELDQLVEKANARTLEQVSPELLQMLAPKTGELFGSSTLATPRLSRSPGSLDEEYSEEELSESEEEEVAKETLSPSADARALSSIRRRAIRKARPFEATTMLDTLERDVLEGLSQAPLPGGLLHQWFSGLNWRSVLTGSWCFDPQPGVIKTKHILYWHGGADGGDRHFAGLPPDTTDPEMVAGRSWAEFLDPPAEEYAATAASRLVDSDFTMDILIPDHVDPTNLAAVAALPRVVNIHGGAWVIGDKSLASLPMTYALARAGFLVATCNYRLCPRAHSVVEMLRDCRRAMEFVRTGRAVSRFVERARRVHGSRAALLRMNPTRDWDHPLSGDLHPAGASFLEHRRVFLAGDSAGGHIALVLSLGQAHTATRVEHQRRLAEVGKVAGTRVAAAAAAAAAPAGPVADPVSGPRHKAAPGDLAPVADAEAVRAHLTNPRRDTDPRVAAVLDFFGVGDFLNEQQFIKHRQLTTLLEEYLLRRSPDGDPTSRRFSPHHMVQDMIADIRARQVARRTDGKPKPSAEAGRLPCTEEVWLPPQFGISGTRDTLVPSPMSVSLYKELKTLRLLRNELSLTDDMVRVSNAHHIFNYYESPRTAATNQAAIAFLRAQIALGHYY</sequence>
<comment type="similarity">
    <text evidence="1">Belongs to the 'GDXG' lipolytic enzyme family.</text>
</comment>
<dbReference type="AlphaFoldDB" id="A0A058Z5N8"/>
<reference evidence="8" key="1">
    <citation type="submission" date="2013-04" db="EMBL/GenBank/DDBJ databases">
        <title>The Genome Sequence of Fonticula alba ATCC 38817.</title>
        <authorList>
            <consortium name="The Broad Institute Genomics Platform"/>
            <person name="Russ C."/>
            <person name="Cuomo C."/>
            <person name="Burger G."/>
            <person name="Gray M.W."/>
            <person name="Holland P.W.H."/>
            <person name="King N."/>
            <person name="Lang F.B.F."/>
            <person name="Roger A.J."/>
            <person name="Ruiz-Trillo I."/>
            <person name="Brown M."/>
            <person name="Walker B."/>
            <person name="Young S."/>
            <person name="Zeng Q."/>
            <person name="Gargeya S."/>
            <person name="Fitzgerald M."/>
            <person name="Haas B."/>
            <person name="Abouelleil A."/>
            <person name="Allen A.W."/>
            <person name="Alvarado L."/>
            <person name="Arachchi H.M."/>
            <person name="Berlin A.M."/>
            <person name="Chapman S.B."/>
            <person name="Gainer-Dewar J."/>
            <person name="Goldberg J."/>
            <person name="Griggs A."/>
            <person name="Gujja S."/>
            <person name="Hansen M."/>
            <person name="Howarth C."/>
            <person name="Imamovic A."/>
            <person name="Ireland A."/>
            <person name="Larimer J."/>
            <person name="McCowan C."/>
            <person name="Murphy C."/>
            <person name="Pearson M."/>
            <person name="Poon T.W."/>
            <person name="Priest M."/>
            <person name="Roberts A."/>
            <person name="Saif S."/>
            <person name="Shea T."/>
            <person name="Sisk P."/>
            <person name="Sykes S."/>
            <person name="Wortman J."/>
            <person name="Nusbaum C."/>
            <person name="Birren B."/>
        </authorList>
    </citation>
    <scope>NUCLEOTIDE SEQUENCE [LARGE SCALE GENOMIC DNA]</scope>
    <source>
        <strain evidence="8">ATCC 38817</strain>
    </source>
</reference>
<dbReference type="RefSeq" id="XP_009496159.1">
    <property type="nucleotide sequence ID" value="XM_009497884.1"/>
</dbReference>
<evidence type="ECO:0000256" key="3">
    <source>
        <dbReference type="PROSITE-ProRule" id="PRU10038"/>
    </source>
</evidence>
<dbReference type="SUPFAM" id="SSF53474">
    <property type="entry name" value="alpha/beta-Hydrolases"/>
    <property type="match status" value="1"/>
</dbReference>
<feature type="coiled-coil region" evidence="4">
    <location>
        <begin position="309"/>
        <end position="336"/>
    </location>
</feature>
<dbReference type="InterPro" id="IPR050300">
    <property type="entry name" value="GDXG_lipolytic_enzyme"/>
</dbReference>
<dbReference type="InterPro" id="IPR033140">
    <property type="entry name" value="Lipase_GDXG_put_SER_AS"/>
</dbReference>
<evidence type="ECO:0000313" key="9">
    <source>
        <dbReference type="Proteomes" id="UP000030693"/>
    </source>
</evidence>
<feature type="domain" description="Alpha/beta hydrolase fold-3" evidence="7">
    <location>
        <begin position="554"/>
        <end position="688"/>
    </location>
</feature>
<keyword evidence="6" id="KW-0812">Transmembrane</keyword>
<evidence type="ECO:0000256" key="6">
    <source>
        <dbReference type="SAM" id="Phobius"/>
    </source>
</evidence>
<dbReference type="Pfam" id="PF07859">
    <property type="entry name" value="Abhydrolase_3"/>
    <property type="match status" value="1"/>
</dbReference>
<organism evidence="8">
    <name type="scientific">Fonticula alba</name>
    <name type="common">Slime mold</name>
    <dbReference type="NCBI Taxonomy" id="691883"/>
    <lineage>
        <taxon>Eukaryota</taxon>
        <taxon>Rotosphaerida</taxon>
        <taxon>Fonticulaceae</taxon>
        <taxon>Fonticula</taxon>
    </lineage>
</organism>
<evidence type="ECO:0000256" key="2">
    <source>
        <dbReference type="ARBA" id="ARBA00022801"/>
    </source>
</evidence>
<feature type="compositionally biased region" description="Low complexity" evidence="5">
    <location>
        <begin position="234"/>
        <end position="247"/>
    </location>
</feature>
<feature type="transmembrane region" description="Helical" evidence="6">
    <location>
        <begin position="7"/>
        <end position="28"/>
    </location>
</feature>
<dbReference type="InterPro" id="IPR029058">
    <property type="entry name" value="AB_hydrolase_fold"/>
</dbReference>
<evidence type="ECO:0000256" key="1">
    <source>
        <dbReference type="ARBA" id="ARBA00010515"/>
    </source>
</evidence>
<protein>
    <recommendedName>
        <fullName evidence="7">Alpha/beta hydrolase fold-3 domain-containing protein</fullName>
    </recommendedName>
</protein>
<keyword evidence="6" id="KW-1133">Transmembrane helix</keyword>
<keyword evidence="9" id="KW-1185">Reference proteome</keyword>
<keyword evidence="6" id="KW-0472">Membrane</keyword>
<dbReference type="Proteomes" id="UP000030693">
    <property type="component" value="Unassembled WGS sequence"/>
</dbReference>
<dbReference type="OrthoDB" id="19653at2759"/>
<keyword evidence="2" id="KW-0378">Hydrolase</keyword>
<dbReference type="GO" id="GO:0016787">
    <property type="term" value="F:hydrolase activity"/>
    <property type="evidence" value="ECO:0007669"/>
    <property type="project" value="UniProtKB-KW"/>
</dbReference>
<keyword evidence="4" id="KW-0175">Coiled coil</keyword>
<feature type="transmembrane region" description="Helical" evidence="6">
    <location>
        <begin position="48"/>
        <end position="70"/>
    </location>
</feature>
<feature type="transmembrane region" description="Helical" evidence="6">
    <location>
        <begin position="175"/>
        <end position="194"/>
    </location>
</feature>
<dbReference type="PANTHER" id="PTHR48081">
    <property type="entry name" value="AB HYDROLASE SUPERFAMILY PROTEIN C4A8.06C"/>
    <property type="match status" value="1"/>
</dbReference>
<feature type="compositionally biased region" description="Acidic residues" evidence="5">
    <location>
        <begin position="371"/>
        <end position="388"/>
    </location>
</feature>
<dbReference type="InterPro" id="IPR013094">
    <property type="entry name" value="AB_hydrolase_3"/>
</dbReference>
<evidence type="ECO:0000313" key="8">
    <source>
        <dbReference type="EMBL" id="KCV69594.1"/>
    </source>
</evidence>
<name>A0A058Z5N8_FONAL</name>
<feature type="region of interest" description="Disordered" evidence="5">
    <location>
        <begin position="354"/>
        <end position="396"/>
    </location>
</feature>
<accession>A0A058Z5N8</accession>
<gene>
    <name evidence="8" type="ORF">H696_04014</name>
</gene>
<dbReference type="GeneID" id="20528739"/>
<evidence type="ECO:0000256" key="5">
    <source>
        <dbReference type="SAM" id="MobiDB-lite"/>
    </source>
</evidence>
<proteinExistence type="inferred from homology"/>
<evidence type="ECO:0000256" key="4">
    <source>
        <dbReference type="SAM" id="Coils"/>
    </source>
</evidence>